<reference evidence="2" key="1">
    <citation type="submission" date="2023-03" db="EMBL/GenBank/DDBJ databases">
        <title>Massive genome expansion in bonnet fungi (Mycena s.s.) driven by repeated elements and novel gene families across ecological guilds.</title>
        <authorList>
            <consortium name="Lawrence Berkeley National Laboratory"/>
            <person name="Harder C.B."/>
            <person name="Miyauchi S."/>
            <person name="Viragh M."/>
            <person name="Kuo A."/>
            <person name="Thoen E."/>
            <person name="Andreopoulos B."/>
            <person name="Lu D."/>
            <person name="Skrede I."/>
            <person name="Drula E."/>
            <person name="Henrissat B."/>
            <person name="Morin E."/>
            <person name="Kohler A."/>
            <person name="Barry K."/>
            <person name="LaButti K."/>
            <person name="Morin E."/>
            <person name="Salamov A."/>
            <person name="Lipzen A."/>
            <person name="Mereny Z."/>
            <person name="Hegedus B."/>
            <person name="Baldrian P."/>
            <person name="Stursova M."/>
            <person name="Weitz H."/>
            <person name="Taylor A."/>
            <person name="Grigoriev I.V."/>
            <person name="Nagy L.G."/>
            <person name="Martin F."/>
            <person name="Kauserud H."/>
        </authorList>
    </citation>
    <scope>NUCLEOTIDE SEQUENCE</scope>
    <source>
        <strain evidence="2">CBHHK200</strain>
    </source>
</reference>
<organism evidence="2 3">
    <name type="scientific">Mycena alexandri</name>
    <dbReference type="NCBI Taxonomy" id="1745969"/>
    <lineage>
        <taxon>Eukaryota</taxon>
        <taxon>Fungi</taxon>
        <taxon>Dikarya</taxon>
        <taxon>Basidiomycota</taxon>
        <taxon>Agaricomycotina</taxon>
        <taxon>Agaricomycetes</taxon>
        <taxon>Agaricomycetidae</taxon>
        <taxon>Agaricales</taxon>
        <taxon>Marasmiineae</taxon>
        <taxon>Mycenaceae</taxon>
        <taxon>Mycena</taxon>
    </lineage>
</organism>
<evidence type="ECO:0000313" key="3">
    <source>
        <dbReference type="Proteomes" id="UP001218188"/>
    </source>
</evidence>
<proteinExistence type="predicted"/>
<feature type="region of interest" description="Disordered" evidence="1">
    <location>
        <begin position="1"/>
        <end position="27"/>
    </location>
</feature>
<sequence>MAPGANYMGGKRNAARTRCKDTTGRAHKNFFSRQRLDILSKGLSGRAPSGSTSGLGPRITASDIGLSHAKHLAPNLDREDAVSRRVDTSTPSRSTHLTEETRSHMRSSSGSRSSKILEALDTTEPLAMRAAMNKILSIPDLAGLSARPRSPPRMKRFCPETSPSKREPKRQKTRISPSPSLSSEETFEELRHGRMDEPAADENGDQYSEGENDREEEEFDLDAHLNSAFQRPATPPRRTDCTANKDNAPSPPVLCEEKVLLIPPPSSYPSISLAPRPVNPIPDSFSPPSQPNAIDPQTAAKTIPDNLYDYQDPWNAIGFILGLEEDNKSGRDAQSRLPEILDLSEHSAGPMSQDSSSTVSFDFSYGSSGNARDEVALDAGVDSVQLYSATVAGSQLATDTEHSTHLHDIPGRNGHPAEVDIHSTCGHENSHAATPELVTLEPLVHYHSDISTTDDDEISFPPSDAAPAIPEIPYKLSPVLRPSSPPNANPRDGSRFPKFTKFPSPVDLKGTPNPIRAVPARFPQDSFKYSPPRAPPQIRRLVMTRSPFSLERVLPQDDVEPRRAGGTEQRIFKIARIESPEVGRTIVHSGEVLQPDLLDAVHSPSNGDADDGPNVREKFFGDLCLFSDDIDAPESDG</sequence>
<feature type="region of interest" description="Disordered" evidence="1">
    <location>
        <begin position="273"/>
        <end position="296"/>
    </location>
</feature>
<feature type="compositionally biased region" description="Basic and acidic residues" evidence="1">
    <location>
        <begin position="188"/>
        <end position="197"/>
    </location>
</feature>
<keyword evidence="3" id="KW-1185">Reference proteome</keyword>
<evidence type="ECO:0000313" key="2">
    <source>
        <dbReference type="EMBL" id="KAJ7045489.1"/>
    </source>
</evidence>
<protein>
    <submittedName>
        <fullName evidence="2">Uncharacterized protein</fullName>
    </submittedName>
</protein>
<feature type="compositionally biased region" description="Polar residues" evidence="1">
    <location>
        <begin position="174"/>
        <end position="184"/>
    </location>
</feature>
<feature type="region of interest" description="Disordered" evidence="1">
    <location>
        <begin position="481"/>
        <end position="514"/>
    </location>
</feature>
<feature type="region of interest" description="Disordered" evidence="1">
    <location>
        <begin position="75"/>
        <end position="116"/>
    </location>
</feature>
<accession>A0AAD6XHL1</accession>
<dbReference type="Proteomes" id="UP001218188">
    <property type="component" value="Unassembled WGS sequence"/>
</dbReference>
<name>A0AAD6XHL1_9AGAR</name>
<feature type="compositionally biased region" description="Basic and acidic residues" evidence="1">
    <location>
        <begin position="76"/>
        <end position="87"/>
    </location>
</feature>
<dbReference type="AlphaFoldDB" id="A0AAD6XHL1"/>
<dbReference type="EMBL" id="JARJCM010000004">
    <property type="protein sequence ID" value="KAJ7045489.1"/>
    <property type="molecule type" value="Genomic_DNA"/>
</dbReference>
<evidence type="ECO:0000256" key="1">
    <source>
        <dbReference type="SAM" id="MobiDB-lite"/>
    </source>
</evidence>
<gene>
    <name evidence="2" type="ORF">C8F04DRAFT_436190</name>
</gene>
<comment type="caution">
    <text evidence="2">The sequence shown here is derived from an EMBL/GenBank/DDBJ whole genome shotgun (WGS) entry which is preliminary data.</text>
</comment>
<feature type="compositionally biased region" description="Acidic residues" evidence="1">
    <location>
        <begin position="198"/>
        <end position="220"/>
    </location>
</feature>
<feature type="region of interest" description="Disordered" evidence="1">
    <location>
        <begin position="143"/>
        <end position="252"/>
    </location>
</feature>